<proteinExistence type="predicted"/>
<accession>A0A849B7B0</accession>
<dbReference type="Gene3D" id="3.40.50.2000">
    <property type="entry name" value="Glycogen Phosphorylase B"/>
    <property type="match status" value="1"/>
</dbReference>
<evidence type="ECO:0000313" key="1">
    <source>
        <dbReference type="EMBL" id="NNH09715.1"/>
    </source>
</evidence>
<sequence>MAWPPACFRAGSAGKPAGRHPWRAGEGGIVKVVALHRESHVAQGVPSLSVAARITEVLEFMESRGQLVFTAISENDEAARNGVNWADVLILSKHSSQRALDLVRHARARGVRVVYDIDDWIFSFPSYSGAQAHNSKVALIREILALCDVVTVANTVLLDKVRPYVPEPVLVPNGMWVEKYAAGVVEEAMPPRIVFTNADFLKMQSAKDMLLTALQVFFLRHPDYALDFYGDPFPEMFSLPFLHFTNRMPYADYMRALVSGRYQFAITPLGGSEDVEAAEFNACKNPFKYLNYGTARVPGIYSSAPIYQGCVVPERTGLLVGNDFQEWVDALERLAGDRALRHRIRDAAFDDVMRGHHVEASAAALAAVL</sequence>
<dbReference type="GO" id="GO:0016740">
    <property type="term" value="F:transferase activity"/>
    <property type="evidence" value="ECO:0007669"/>
    <property type="project" value="UniProtKB-KW"/>
</dbReference>
<reference evidence="1 2" key="1">
    <citation type="submission" date="2020-05" db="EMBL/GenBank/DDBJ databases">
        <title>MicrobeNet Type strains.</title>
        <authorList>
            <person name="Nicholson A.C."/>
        </authorList>
    </citation>
    <scope>NUCLEOTIDE SEQUENCE [LARGE SCALE GENOMIC DNA]</scope>
    <source>
        <strain evidence="1 2">ATCC 700815</strain>
    </source>
</reference>
<organism evidence="1 2">
    <name type="scientific">Cupriavidus gilardii</name>
    <dbReference type="NCBI Taxonomy" id="82541"/>
    <lineage>
        <taxon>Bacteria</taxon>
        <taxon>Pseudomonadati</taxon>
        <taxon>Pseudomonadota</taxon>
        <taxon>Betaproteobacteria</taxon>
        <taxon>Burkholderiales</taxon>
        <taxon>Burkholderiaceae</taxon>
        <taxon>Cupriavidus</taxon>
    </lineage>
</organism>
<comment type="caution">
    <text evidence="1">The sequence shown here is derived from an EMBL/GenBank/DDBJ whole genome shotgun (WGS) entry which is preliminary data.</text>
</comment>
<evidence type="ECO:0000313" key="2">
    <source>
        <dbReference type="Proteomes" id="UP000542973"/>
    </source>
</evidence>
<keyword evidence="1" id="KW-0808">Transferase</keyword>
<dbReference type="RefSeq" id="WP_144425739.1">
    <property type="nucleotide sequence ID" value="NZ_JAODVF010000012.1"/>
</dbReference>
<protein>
    <submittedName>
        <fullName evidence="1">Glycosyltransferase family 1 protein</fullName>
    </submittedName>
</protein>
<dbReference type="EMBL" id="JABEMD010000002">
    <property type="protein sequence ID" value="NNH09715.1"/>
    <property type="molecule type" value="Genomic_DNA"/>
</dbReference>
<dbReference type="SUPFAM" id="SSF53756">
    <property type="entry name" value="UDP-Glycosyltransferase/glycogen phosphorylase"/>
    <property type="match status" value="1"/>
</dbReference>
<dbReference type="AlphaFoldDB" id="A0A849B7B0"/>
<gene>
    <name evidence="1" type="ORF">HLB16_02315</name>
</gene>
<name>A0A849B7B0_9BURK</name>
<dbReference type="Proteomes" id="UP000542973">
    <property type="component" value="Unassembled WGS sequence"/>
</dbReference>